<gene>
    <name evidence="10" type="ORF">EVA93_01810</name>
</gene>
<feature type="transmembrane region" description="Helical" evidence="9">
    <location>
        <begin position="274"/>
        <end position="292"/>
    </location>
</feature>
<dbReference type="GO" id="GO:0015920">
    <property type="term" value="P:lipopolysaccharide transport"/>
    <property type="evidence" value="ECO:0007669"/>
    <property type="project" value="TreeGrafter"/>
</dbReference>
<feature type="transmembrane region" description="Helical" evidence="9">
    <location>
        <begin position="304"/>
        <end position="322"/>
    </location>
</feature>
<dbReference type="PANTHER" id="PTHR33529:SF7">
    <property type="entry name" value="LIPOPOLYSACCHARIDE EXPORT SYSTEM PERMEASE PROTEIN LPTF"/>
    <property type="match status" value="1"/>
</dbReference>
<sequence>MFIVMHQSSQGIYKKNILLKSLNLEVLLSSTGVFLIFFFLVVGSRFVGYFEQASEGLIDPSLIFKVVILRFPDFVTLLLPLSFFLGVVITISRLYSDREIYGYFAGGLSNNDLIRYLLPQSIVFFFITLSLSVYIAPYTKELSKEILTQDTIQEQFESVKPNELFSFNENEGFIYIEDKKSNILEDVVIFMPNDNYSSLIISEKLEYEDLSSKMDLDFKDGVLYQDIFNQSSSLVSYFGELSIPVDNSKNSISGLSFSKLFDFSIKSSKSQNQWNLSIPLTIFILLIFAVNFSKVEPRQGRLSVLVPSIFIYILYLSLLILARDSFDGSLTSSQNNIWYVHLTFLLFAIFLVIRKNLNTNIRTIYTFFNNNFVRVFISLLIFLIFLWVLG</sequence>
<comment type="caution">
    <text evidence="10">The sequence shown here is derived from an EMBL/GenBank/DDBJ whole genome shotgun (WGS) entry which is preliminary data.</text>
</comment>
<protein>
    <submittedName>
        <fullName evidence="10">LptF/LptG family permease</fullName>
    </submittedName>
</protein>
<feature type="transmembrane region" description="Helical" evidence="9">
    <location>
        <begin position="365"/>
        <end position="389"/>
    </location>
</feature>
<keyword evidence="6 9" id="KW-1133">Transmembrane helix</keyword>
<keyword evidence="7 9" id="KW-0472">Membrane</keyword>
<comment type="similarity">
    <text evidence="3">Belongs to the LptF/LptG family.</text>
</comment>
<organism evidence="10 11">
    <name type="scientific">SAR86 cluster bacterium</name>
    <dbReference type="NCBI Taxonomy" id="2030880"/>
    <lineage>
        <taxon>Bacteria</taxon>
        <taxon>Pseudomonadati</taxon>
        <taxon>Pseudomonadota</taxon>
        <taxon>Gammaproteobacteria</taxon>
        <taxon>SAR86 cluster</taxon>
    </lineage>
</organism>
<dbReference type="EMBL" id="SHBF01000006">
    <property type="protein sequence ID" value="RZO28053.1"/>
    <property type="molecule type" value="Genomic_DNA"/>
</dbReference>
<dbReference type="Pfam" id="PF03739">
    <property type="entry name" value="LptF_LptG"/>
    <property type="match status" value="1"/>
</dbReference>
<dbReference type="Proteomes" id="UP000318710">
    <property type="component" value="Unassembled WGS sequence"/>
</dbReference>
<proteinExistence type="inferred from homology"/>
<evidence type="ECO:0000256" key="5">
    <source>
        <dbReference type="ARBA" id="ARBA00022692"/>
    </source>
</evidence>
<feature type="transmembrane region" description="Helical" evidence="9">
    <location>
        <begin position="74"/>
        <end position="95"/>
    </location>
</feature>
<dbReference type="GO" id="GO:0043190">
    <property type="term" value="C:ATP-binding cassette (ABC) transporter complex"/>
    <property type="evidence" value="ECO:0007669"/>
    <property type="project" value="TreeGrafter"/>
</dbReference>
<accession>A0A520N3L5</accession>
<evidence type="ECO:0000256" key="4">
    <source>
        <dbReference type="ARBA" id="ARBA00022475"/>
    </source>
</evidence>
<dbReference type="InterPro" id="IPR005495">
    <property type="entry name" value="LptG/LptF_permease"/>
</dbReference>
<evidence type="ECO:0000256" key="8">
    <source>
        <dbReference type="ARBA" id="ARBA00026081"/>
    </source>
</evidence>
<comment type="function">
    <text evidence="1">Part of the ABC transporter complex LptBFG involved in the translocation of lipopolysaccharide (LPS) from the inner membrane to the outer membrane.</text>
</comment>
<evidence type="ECO:0000256" key="6">
    <source>
        <dbReference type="ARBA" id="ARBA00022989"/>
    </source>
</evidence>
<dbReference type="AlphaFoldDB" id="A0A520N3L5"/>
<evidence type="ECO:0000256" key="2">
    <source>
        <dbReference type="ARBA" id="ARBA00004651"/>
    </source>
</evidence>
<feature type="transmembrane region" description="Helical" evidence="9">
    <location>
        <begin position="116"/>
        <end position="136"/>
    </location>
</feature>
<evidence type="ECO:0000256" key="1">
    <source>
        <dbReference type="ARBA" id="ARBA00002265"/>
    </source>
</evidence>
<reference evidence="10 11" key="1">
    <citation type="submission" date="2019-02" db="EMBL/GenBank/DDBJ databases">
        <title>Prokaryotic population dynamics and viral predation in marine succession experiment using metagenomics: the confinement effect.</title>
        <authorList>
            <person name="Haro-Moreno J.M."/>
            <person name="Rodriguez-Valera F."/>
            <person name="Lopez-Perez M."/>
        </authorList>
    </citation>
    <scope>NUCLEOTIDE SEQUENCE [LARGE SCALE GENOMIC DNA]</scope>
    <source>
        <strain evidence="10">MED-G160</strain>
    </source>
</reference>
<feature type="transmembrane region" description="Helical" evidence="9">
    <location>
        <begin position="21"/>
        <end position="42"/>
    </location>
</feature>
<feature type="transmembrane region" description="Helical" evidence="9">
    <location>
        <begin position="337"/>
        <end position="353"/>
    </location>
</feature>
<evidence type="ECO:0000256" key="9">
    <source>
        <dbReference type="SAM" id="Phobius"/>
    </source>
</evidence>
<evidence type="ECO:0000313" key="11">
    <source>
        <dbReference type="Proteomes" id="UP000318710"/>
    </source>
</evidence>
<evidence type="ECO:0000313" key="10">
    <source>
        <dbReference type="EMBL" id="RZO28053.1"/>
    </source>
</evidence>
<keyword evidence="4" id="KW-1003">Cell membrane</keyword>
<evidence type="ECO:0000256" key="7">
    <source>
        <dbReference type="ARBA" id="ARBA00023136"/>
    </source>
</evidence>
<comment type="subunit">
    <text evidence="8">Component of the lipopolysaccharide transport and assembly complex. The LptBFG transporter is composed of two ATP-binding proteins (LptB) and two transmembrane proteins (LptF and LptG).</text>
</comment>
<name>A0A520N3L5_9GAMM</name>
<keyword evidence="5 9" id="KW-0812">Transmembrane</keyword>
<dbReference type="PANTHER" id="PTHR33529">
    <property type="entry name" value="SLR0882 PROTEIN-RELATED"/>
    <property type="match status" value="1"/>
</dbReference>
<comment type="subcellular location">
    <subcellularLocation>
        <location evidence="2">Cell membrane</location>
        <topology evidence="2">Multi-pass membrane protein</topology>
    </subcellularLocation>
</comment>
<evidence type="ECO:0000256" key="3">
    <source>
        <dbReference type="ARBA" id="ARBA00007725"/>
    </source>
</evidence>